<comment type="similarity">
    <text evidence="2 12">Belongs to the RNA methyltransferase RsmE family.</text>
</comment>
<dbReference type="InterPro" id="IPR046886">
    <property type="entry name" value="RsmE_MTase_dom"/>
</dbReference>
<keyword evidence="16" id="KW-1185">Reference proteome</keyword>
<name>A0A6S6Y4Y0_9PROT</name>
<dbReference type="EC" id="2.1.1.193" evidence="3 12"/>
<evidence type="ECO:0000256" key="4">
    <source>
        <dbReference type="ARBA" id="ARBA00013673"/>
    </source>
</evidence>
<reference evidence="15 16" key="1">
    <citation type="submission" date="2020-03" db="EMBL/GenBank/DDBJ databases">
        <authorList>
            <consortium name="Genoscope - CEA"/>
            <person name="William W."/>
        </authorList>
    </citation>
    <scope>NUCLEOTIDE SEQUENCE [LARGE SCALE GENOMIC DNA]</scope>
    <source>
        <strain evidence="16">DSM 16959</strain>
    </source>
</reference>
<evidence type="ECO:0000313" key="15">
    <source>
        <dbReference type="EMBL" id="CAB1370440.1"/>
    </source>
</evidence>
<feature type="domain" description="Ribosomal RNA small subunit methyltransferase E methyltransferase" evidence="13">
    <location>
        <begin position="73"/>
        <end position="236"/>
    </location>
</feature>
<dbReference type="InterPro" id="IPR029026">
    <property type="entry name" value="tRNA_m1G_MTases_N"/>
</dbReference>
<dbReference type="SUPFAM" id="SSF75217">
    <property type="entry name" value="alpha/beta knot"/>
    <property type="match status" value="1"/>
</dbReference>
<dbReference type="CDD" id="cd18084">
    <property type="entry name" value="RsmE-like"/>
    <property type="match status" value="1"/>
</dbReference>
<comment type="catalytic activity">
    <reaction evidence="11 12">
        <text>uridine(1498) in 16S rRNA + S-adenosyl-L-methionine = N(3)-methyluridine(1498) in 16S rRNA + S-adenosyl-L-homocysteine + H(+)</text>
        <dbReference type="Rhea" id="RHEA:42920"/>
        <dbReference type="Rhea" id="RHEA-COMP:10283"/>
        <dbReference type="Rhea" id="RHEA-COMP:10284"/>
        <dbReference type="ChEBI" id="CHEBI:15378"/>
        <dbReference type="ChEBI" id="CHEBI:57856"/>
        <dbReference type="ChEBI" id="CHEBI:59789"/>
        <dbReference type="ChEBI" id="CHEBI:65315"/>
        <dbReference type="ChEBI" id="CHEBI:74502"/>
        <dbReference type="EC" id="2.1.1.193"/>
    </reaction>
</comment>
<dbReference type="SUPFAM" id="SSF88697">
    <property type="entry name" value="PUA domain-like"/>
    <property type="match status" value="1"/>
</dbReference>
<dbReference type="NCBIfam" id="NF008692">
    <property type="entry name" value="PRK11713.1-5"/>
    <property type="match status" value="1"/>
</dbReference>
<gene>
    <name evidence="15" type="primary">rsmE</name>
    <name evidence="15" type="ORF">DENOEST_3286</name>
</gene>
<organism evidence="15 16">
    <name type="scientific">Denitratisoma oestradiolicum</name>
    <dbReference type="NCBI Taxonomy" id="311182"/>
    <lineage>
        <taxon>Bacteria</taxon>
        <taxon>Pseudomonadati</taxon>
        <taxon>Pseudomonadota</taxon>
        <taxon>Betaproteobacteria</taxon>
        <taxon>Nitrosomonadales</taxon>
        <taxon>Sterolibacteriaceae</taxon>
        <taxon>Denitratisoma</taxon>
    </lineage>
</organism>
<dbReference type="GO" id="GO:0070042">
    <property type="term" value="F:rRNA (uridine-N3-)-methyltransferase activity"/>
    <property type="evidence" value="ECO:0007669"/>
    <property type="project" value="TreeGrafter"/>
</dbReference>
<dbReference type="Pfam" id="PF20260">
    <property type="entry name" value="PUA_4"/>
    <property type="match status" value="1"/>
</dbReference>
<evidence type="ECO:0000313" key="16">
    <source>
        <dbReference type="Proteomes" id="UP000515733"/>
    </source>
</evidence>
<dbReference type="NCBIfam" id="TIGR00046">
    <property type="entry name" value="RsmE family RNA methyltransferase"/>
    <property type="match status" value="1"/>
</dbReference>
<evidence type="ECO:0000256" key="9">
    <source>
        <dbReference type="ARBA" id="ARBA00022691"/>
    </source>
</evidence>
<evidence type="ECO:0000256" key="5">
    <source>
        <dbReference type="ARBA" id="ARBA00022490"/>
    </source>
</evidence>
<dbReference type="PANTHER" id="PTHR30027">
    <property type="entry name" value="RIBOSOMAL RNA SMALL SUBUNIT METHYLTRANSFERASE E"/>
    <property type="match status" value="1"/>
</dbReference>
<evidence type="ECO:0000259" key="14">
    <source>
        <dbReference type="Pfam" id="PF20260"/>
    </source>
</evidence>
<keyword evidence="7 12" id="KW-0489">Methyltransferase</keyword>
<dbReference type="AlphaFoldDB" id="A0A6S6Y4Y0"/>
<dbReference type="EMBL" id="LR778301">
    <property type="protein sequence ID" value="CAB1370440.1"/>
    <property type="molecule type" value="Genomic_DNA"/>
</dbReference>
<dbReference type="InterPro" id="IPR046887">
    <property type="entry name" value="RsmE_PUA-like"/>
</dbReference>
<evidence type="ECO:0000256" key="10">
    <source>
        <dbReference type="ARBA" id="ARBA00025699"/>
    </source>
</evidence>
<keyword evidence="6 12" id="KW-0698">rRNA processing</keyword>
<dbReference type="InterPro" id="IPR015947">
    <property type="entry name" value="PUA-like_sf"/>
</dbReference>
<protein>
    <recommendedName>
        <fullName evidence="4 12">Ribosomal RNA small subunit methyltransferase E</fullName>
        <ecNumber evidence="3 12">2.1.1.193</ecNumber>
    </recommendedName>
</protein>
<keyword evidence="9 12" id="KW-0949">S-adenosyl-L-methionine</keyword>
<dbReference type="Pfam" id="PF04452">
    <property type="entry name" value="Methyltrans_RNA"/>
    <property type="match status" value="1"/>
</dbReference>
<dbReference type="RefSeq" id="WP_145771510.1">
    <property type="nucleotide sequence ID" value="NZ_LR778301.1"/>
</dbReference>
<evidence type="ECO:0000256" key="3">
    <source>
        <dbReference type="ARBA" id="ARBA00012328"/>
    </source>
</evidence>
<dbReference type="InterPro" id="IPR006700">
    <property type="entry name" value="RsmE"/>
</dbReference>
<dbReference type="GO" id="GO:0005737">
    <property type="term" value="C:cytoplasm"/>
    <property type="evidence" value="ECO:0007669"/>
    <property type="project" value="UniProtKB-SubCell"/>
</dbReference>
<keyword evidence="5 12" id="KW-0963">Cytoplasm</keyword>
<evidence type="ECO:0000256" key="8">
    <source>
        <dbReference type="ARBA" id="ARBA00022679"/>
    </source>
</evidence>
<accession>A0A6S6Y4Y0</accession>
<dbReference type="Gene3D" id="2.40.240.20">
    <property type="entry name" value="Hypothetical PUA domain-like, domain 1"/>
    <property type="match status" value="1"/>
</dbReference>
<dbReference type="OrthoDB" id="9815641at2"/>
<comment type="subcellular location">
    <subcellularLocation>
        <location evidence="1 12">Cytoplasm</location>
    </subcellularLocation>
</comment>
<evidence type="ECO:0000256" key="11">
    <source>
        <dbReference type="ARBA" id="ARBA00047944"/>
    </source>
</evidence>
<dbReference type="Gene3D" id="3.40.1280.10">
    <property type="match status" value="1"/>
</dbReference>
<dbReference type="PIRSF" id="PIRSF015601">
    <property type="entry name" value="MTase_slr0722"/>
    <property type="match status" value="1"/>
</dbReference>
<evidence type="ECO:0000256" key="1">
    <source>
        <dbReference type="ARBA" id="ARBA00004496"/>
    </source>
</evidence>
<evidence type="ECO:0000259" key="13">
    <source>
        <dbReference type="Pfam" id="PF04452"/>
    </source>
</evidence>
<evidence type="ECO:0000256" key="7">
    <source>
        <dbReference type="ARBA" id="ARBA00022603"/>
    </source>
</evidence>
<comment type="function">
    <text evidence="10 12">Specifically methylates the N3 position of the uracil ring of uridine 1498 (m3U1498) in 16S rRNA. Acts on the fully assembled 30S ribosomal subunit.</text>
</comment>
<dbReference type="KEGG" id="doe:DENOEST_3286"/>
<feature type="domain" description="Ribosomal RNA small subunit methyltransferase E PUA-like" evidence="14">
    <location>
        <begin position="20"/>
        <end position="56"/>
    </location>
</feature>
<dbReference type="GO" id="GO:0070475">
    <property type="term" value="P:rRNA base methylation"/>
    <property type="evidence" value="ECO:0007669"/>
    <property type="project" value="TreeGrafter"/>
</dbReference>
<evidence type="ECO:0000256" key="2">
    <source>
        <dbReference type="ARBA" id="ARBA00005528"/>
    </source>
</evidence>
<dbReference type="PANTHER" id="PTHR30027:SF3">
    <property type="entry name" value="16S RRNA (URACIL(1498)-N(3))-METHYLTRANSFERASE"/>
    <property type="match status" value="1"/>
</dbReference>
<evidence type="ECO:0000256" key="6">
    <source>
        <dbReference type="ARBA" id="ARBA00022552"/>
    </source>
</evidence>
<evidence type="ECO:0000256" key="12">
    <source>
        <dbReference type="PIRNR" id="PIRNR015601"/>
    </source>
</evidence>
<keyword evidence="8 12" id="KW-0808">Transferase</keyword>
<sequence>MIPRLYCPDPLPSGGFHELSADAAHHAVRVLRLGEGDGLRLFDGRGGAWNARIERLKPRVRVHLDGFDPEDLEPPLAVTLVQCLPAADKMDWIVQKAVELGVAAIQPVASRRSVVRLDGDRAQRRLQHWQAVAVAACEQCGRNRVPIVSPLLDLPQYLARAGGENARKLLLWPETPRRLRELNAPAAPLVLLVGPEGGLEEGEQAAAQAAGFTPMGLGPRVLRTETAGLAALAAIMSLWGDW</sequence>
<dbReference type="InterPro" id="IPR029028">
    <property type="entry name" value="Alpha/beta_knot_MTases"/>
</dbReference>
<proteinExistence type="inferred from homology"/>
<dbReference type="Proteomes" id="UP000515733">
    <property type="component" value="Chromosome"/>
</dbReference>